<dbReference type="InterPro" id="IPR023940">
    <property type="entry name" value="DHDPR_bac"/>
</dbReference>
<reference evidence="18" key="1">
    <citation type="submission" date="2016-10" db="EMBL/GenBank/DDBJ databases">
        <authorList>
            <person name="Varghese N."/>
            <person name="Submissions S."/>
        </authorList>
    </citation>
    <scope>NUCLEOTIDE SEQUENCE [LARGE SCALE GENOMIC DNA]</scope>
    <source>
        <strain evidence="18">DSM 18168</strain>
    </source>
</reference>
<dbReference type="GO" id="GO:0051287">
    <property type="term" value="F:NAD binding"/>
    <property type="evidence" value="ECO:0007669"/>
    <property type="project" value="UniProtKB-UniRule"/>
</dbReference>
<dbReference type="STRING" id="351659.SAMN05421784_10758"/>
<name>A0A1I7G8B3_9GAMM</name>
<dbReference type="AlphaFoldDB" id="A0A1I7G8B3"/>
<dbReference type="SUPFAM" id="SSF55347">
    <property type="entry name" value="Glyceraldehyde-3-phosphate dehydrogenase-like, C-terminal domain"/>
    <property type="match status" value="1"/>
</dbReference>
<evidence type="ECO:0000259" key="15">
    <source>
        <dbReference type="Pfam" id="PF01113"/>
    </source>
</evidence>
<feature type="domain" description="Dihydrodipicolinate reductase N-terminal" evidence="15">
    <location>
        <begin position="6"/>
        <end position="129"/>
    </location>
</feature>
<evidence type="ECO:0000256" key="9">
    <source>
        <dbReference type="ARBA" id="ARBA00023154"/>
    </source>
</evidence>
<dbReference type="Pfam" id="PF01113">
    <property type="entry name" value="DapB_N"/>
    <property type="match status" value="1"/>
</dbReference>
<comment type="catalytic activity">
    <reaction evidence="12 14">
        <text>(S)-2,3,4,5-tetrahydrodipicolinate + NADP(+) + H2O = (2S,4S)-4-hydroxy-2,3,4,5-tetrahydrodipicolinate + NADPH + H(+)</text>
        <dbReference type="Rhea" id="RHEA:35331"/>
        <dbReference type="ChEBI" id="CHEBI:15377"/>
        <dbReference type="ChEBI" id="CHEBI:15378"/>
        <dbReference type="ChEBI" id="CHEBI:16845"/>
        <dbReference type="ChEBI" id="CHEBI:57783"/>
        <dbReference type="ChEBI" id="CHEBI:58349"/>
        <dbReference type="ChEBI" id="CHEBI:67139"/>
        <dbReference type="EC" id="1.17.1.8"/>
    </reaction>
</comment>
<keyword evidence="7 14" id="KW-0560">Oxidoreductase</keyword>
<dbReference type="GO" id="GO:0009089">
    <property type="term" value="P:lysine biosynthetic process via diaminopimelate"/>
    <property type="evidence" value="ECO:0007669"/>
    <property type="project" value="UniProtKB-UniRule"/>
</dbReference>
<dbReference type="InterPro" id="IPR022663">
    <property type="entry name" value="DapB_C"/>
</dbReference>
<feature type="binding site" evidence="14">
    <location>
        <position position="38"/>
    </location>
    <ligand>
        <name>NAD(+)</name>
        <dbReference type="ChEBI" id="CHEBI:57540"/>
    </ligand>
</feature>
<feature type="binding site" evidence="14">
    <location>
        <begin position="12"/>
        <end position="17"/>
    </location>
    <ligand>
        <name>NAD(+)</name>
        <dbReference type="ChEBI" id="CHEBI:57540"/>
    </ligand>
</feature>
<evidence type="ECO:0000259" key="16">
    <source>
        <dbReference type="Pfam" id="PF05173"/>
    </source>
</evidence>
<dbReference type="NCBIfam" id="TIGR00036">
    <property type="entry name" value="dapB"/>
    <property type="match status" value="1"/>
</dbReference>
<comment type="subcellular location">
    <subcellularLocation>
        <location evidence="1 14">Cytoplasm</location>
    </subcellularLocation>
</comment>
<comment type="function">
    <text evidence="14">Catalyzes the conversion of 4-hydroxy-tetrahydrodipicolinate (HTPA) to tetrahydrodipicolinate.</text>
</comment>
<evidence type="ECO:0000256" key="12">
    <source>
        <dbReference type="ARBA" id="ARBA00049080"/>
    </source>
</evidence>
<feature type="binding site" evidence="14">
    <location>
        <begin position="169"/>
        <end position="170"/>
    </location>
    <ligand>
        <name>(S)-2,3,4,5-tetrahydrodipicolinate</name>
        <dbReference type="ChEBI" id="CHEBI:16845"/>
    </ligand>
</feature>
<keyword evidence="8 14" id="KW-0520">NAD</keyword>
<dbReference type="FunFam" id="3.30.360.10:FF:000004">
    <property type="entry name" value="4-hydroxy-tetrahydrodipicolinate reductase"/>
    <property type="match status" value="1"/>
</dbReference>
<dbReference type="PROSITE" id="PS01298">
    <property type="entry name" value="DAPB"/>
    <property type="match status" value="1"/>
</dbReference>
<comment type="similarity">
    <text evidence="2 14">Belongs to the DapB family.</text>
</comment>
<dbReference type="GO" id="GO:0005829">
    <property type="term" value="C:cytosol"/>
    <property type="evidence" value="ECO:0007669"/>
    <property type="project" value="TreeGrafter"/>
</dbReference>
<dbReference type="OrthoDB" id="9790352at2"/>
<keyword evidence="9 14" id="KW-0457">Lysine biosynthesis</keyword>
<dbReference type="PIRSF" id="PIRSF000161">
    <property type="entry name" value="DHPR"/>
    <property type="match status" value="1"/>
</dbReference>
<protein>
    <recommendedName>
        <fullName evidence="11 14">4-hydroxy-tetrahydrodipicolinate reductase</fullName>
        <shortName evidence="14">HTPA reductase</shortName>
        <ecNumber evidence="11 14">1.17.1.8</ecNumber>
    </recommendedName>
</protein>
<dbReference type="PANTHER" id="PTHR20836:SF0">
    <property type="entry name" value="4-HYDROXY-TETRAHYDRODIPICOLINATE REDUCTASE 1, CHLOROPLASTIC-RELATED"/>
    <property type="match status" value="1"/>
</dbReference>
<keyword evidence="3 14" id="KW-0963">Cytoplasm</keyword>
<dbReference type="EMBL" id="FPBJ01000007">
    <property type="protein sequence ID" value="SFU44667.1"/>
    <property type="molecule type" value="Genomic_DNA"/>
</dbReference>
<evidence type="ECO:0000256" key="5">
    <source>
        <dbReference type="ARBA" id="ARBA00022857"/>
    </source>
</evidence>
<evidence type="ECO:0000256" key="4">
    <source>
        <dbReference type="ARBA" id="ARBA00022605"/>
    </source>
</evidence>
<dbReference type="InterPro" id="IPR000846">
    <property type="entry name" value="DapB_N"/>
</dbReference>
<comment type="caution">
    <text evidence="14">Was originally thought to be a dihydrodipicolinate reductase (DHDPR), catalyzing the conversion of dihydrodipicolinate to tetrahydrodipicolinate. However, it was shown in E.coli that the substrate of the enzymatic reaction is not dihydrodipicolinate (DHDP) but in fact (2S,4S)-4-hydroxy-2,3,4,5-tetrahydrodipicolinic acid (HTPA), the product released by the DapA-catalyzed reaction.</text>
</comment>
<dbReference type="Proteomes" id="UP000242496">
    <property type="component" value="Unassembled WGS sequence"/>
</dbReference>
<evidence type="ECO:0000256" key="1">
    <source>
        <dbReference type="ARBA" id="ARBA00004496"/>
    </source>
</evidence>
<dbReference type="InterPro" id="IPR022664">
    <property type="entry name" value="DapB_N_CS"/>
</dbReference>
<evidence type="ECO:0000313" key="17">
    <source>
        <dbReference type="EMBL" id="SFU44667.1"/>
    </source>
</evidence>
<accession>A0A1I7G8B3</accession>
<feature type="binding site" evidence="14">
    <location>
        <position position="160"/>
    </location>
    <ligand>
        <name>(S)-2,3,4,5-tetrahydrodipicolinate</name>
        <dbReference type="ChEBI" id="CHEBI:16845"/>
    </ligand>
</feature>
<dbReference type="GO" id="GO:0016726">
    <property type="term" value="F:oxidoreductase activity, acting on CH or CH2 groups, NAD or NADP as acceptor"/>
    <property type="evidence" value="ECO:0007669"/>
    <property type="project" value="UniProtKB-UniRule"/>
</dbReference>
<dbReference type="UniPathway" id="UPA00034">
    <property type="reaction ID" value="UER00018"/>
</dbReference>
<evidence type="ECO:0000256" key="11">
    <source>
        <dbReference type="ARBA" id="ARBA00038983"/>
    </source>
</evidence>
<dbReference type="Gene3D" id="3.40.50.720">
    <property type="entry name" value="NAD(P)-binding Rossmann-like Domain"/>
    <property type="match status" value="1"/>
</dbReference>
<dbReference type="InterPro" id="IPR036291">
    <property type="entry name" value="NAD(P)-bd_dom_sf"/>
</dbReference>
<evidence type="ECO:0000256" key="10">
    <source>
        <dbReference type="ARBA" id="ARBA00037922"/>
    </source>
</evidence>
<keyword evidence="18" id="KW-1185">Reference proteome</keyword>
<evidence type="ECO:0000256" key="8">
    <source>
        <dbReference type="ARBA" id="ARBA00023027"/>
    </source>
</evidence>
<keyword evidence="5 14" id="KW-0521">NADP</keyword>
<feature type="binding site" evidence="14">
    <location>
        <position position="39"/>
    </location>
    <ligand>
        <name>NADP(+)</name>
        <dbReference type="ChEBI" id="CHEBI:58349"/>
    </ligand>
</feature>
<dbReference type="FunFam" id="3.40.50.720:FF:000048">
    <property type="entry name" value="4-hydroxy-tetrahydrodipicolinate reductase"/>
    <property type="match status" value="1"/>
</dbReference>
<feature type="domain" description="Dihydrodipicolinate reductase C-terminal" evidence="16">
    <location>
        <begin position="132"/>
        <end position="268"/>
    </location>
</feature>
<dbReference type="RefSeq" id="WP_092549128.1">
    <property type="nucleotide sequence ID" value="NZ_CAWRBG010000055.1"/>
</dbReference>
<gene>
    <name evidence="14" type="primary">dapB</name>
    <name evidence="17" type="ORF">SAMN05421784_10758</name>
</gene>
<comment type="subunit">
    <text evidence="14">Homotetramer.</text>
</comment>
<dbReference type="Gene3D" id="3.30.360.10">
    <property type="entry name" value="Dihydrodipicolinate Reductase, domain 2"/>
    <property type="match status" value="1"/>
</dbReference>
<feature type="binding site" evidence="14">
    <location>
        <begin position="126"/>
        <end position="129"/>
    </location>
    <ligand>
        <name>NAD(+)</name>
        <dbReference type="ChEBI" id="CHEBI:57540"/>
    </ligand>
</feature>
<comment type="pathway">
    <text evidence="10 14">Amino-acid biosynthesis; L-lysine biosynthesis via DAP pathway; (S)-tetrahydrodipicolinate from L-aspartate: step 4/4.</text>
</comment>
<dbReference type="GO" id="GO:0019877">
    <property type="term" value="P:diaminopimelate biosynthetic process"/>
    <property type="evidence" value="ECO:0007669"/>
    <property type="project" value="UniProtKB-UniRule"/>
</dbReference>
<dbReference type="PANTHER" id="PTHR20836">
    <property type="entry name" value="DIHYDRODIPICOLINATE REDUCTASE"/>
    <property type="match status" value="1"/>
</dbReference>
<dbReference type="GO" id="GO:0008839">
    <property type="term" value="F:4-hydroxy-tetrahydrodipicolinate reductase"/>
    <property type="evidence" value="ECO:0007669"/>
    <property type="project" value="UniProtKB-UniRule"/>
</dbReference>
<evidence type="ECO:0000313" key="18">
    <source>
        <dbReference type="Proteomes" id="UP000242496"/>
    </source>
</evidence>
<dbReference type="CDD" id="cd02274">
    <property type="entry name" value="DHDPR_N"/>
    <property type="match status" value="1"/>
</dbReference>
<evidence type="ECO:0000256" key="7">
    <source>
        <dbReference type="ARBA" id="ARBA00023002"/>
    </source>
</evidence>
<dbReference type="Pfam" id="PF05173">
    <property type="entry name" value="DapB_C"/>
    <property type="match status" value="1"/>
</dbReference>
<comment type="catalytic activity">
    <reaction evidence="13 14">
        <text>(S)-2,3,4,5-tetrahydrodipicolinate + NAD(+) + H2O = (2S,4S)-4-hydroxy-2,3,4,5-tetrahydrodipicolinate + NADH + H(+)</text>
        <dbReference type="Rhea" id="RHEA:35323"/>
        <dbReference type="ChEBI" id="CHEBI:15377"/>
        <dbReference type="ChEBI" id="CHEBI:15378"/>
        <dbReference type="ChEBI" id="CHEBI:16845"/>
        <dbReference type="ChEBI" id="CHEBI:57540"/>
        <dbReference type="ChEBI" id="CHEBI:57945"/>
        <dbReference type="ChEBI" id="CHEBI:67139"/>
        <dbReference type="EC" id="1.17.1.8"/>
    </reaction>
</comment>
<feature type="active site" description="Proton donor" evidence="14">
    <location>
        <position position="163"/>
    </location>
</feature>
<evidence type="ECO:0000256" key="3">
    <source>
        <dbReference type="ARBA" id="ARBA00022490"/>
    </source>
</evidence>
<keyword evidence="6 14" id="KW-0220">Diaminopimelate biosynthesis</keyword>
<keyword evidence="4 14" id="KW-0028">Amino-acid biosynthesis</keyword>
<proteinExistence type="inferred from homology"/>
<dbReference type="HAMAP" id="MF_00102">
    <property type="entry name" value="DapB"/>
    <property type="match status" value="1"/>
</dbReference>
<evidence type="ECO:0000256" key="6">
    <source>
        <dbReference type="ARBA" id="ARBA00022915"/>
    </source>
</evidence>
<sequence>MADTDIRIAIVGASGRMGRNLIQAVQQLDGVTLGAALERPGSSLVGTDAGELAGIGKNGIIISDDLHHVIEHFDVLIDFTRPEGTLTYLAVCRQYRKSMVIGTTGFDEAGKQAIEDASREISIVFAANFSVGVNLVLKLLEKAATVMGEYTDIEIIEAHHRHKVDAPSGTALAMGESIANALGRDLKTCAVYAREGHTGERDPKSIGFATIRAGDIVGEHTAIFADIGERIEISHRASSRMTFANGAVKASIWLMDRKHGLYNMKDVLNLDNI</sequence>
<evidence type="ECO:0000256" key="2">
    <source>
        <dbReference type="ARBA" id="ARBA00006642"/>
    </source>
</evidence>
<dbReference type="EC" id="1.17.1.8" evidence="11 14"/>
<feature type="binding site" evidence="14">
    <location>
        <begin position="102"/>
        <end position="104"/>
    </location>
    <ligand>
        <name>NAD(+)</name>
        <dbReference type="ChEBI" id="CHEBI:57540"/>
    </ligand>
</feature>
<evidence type="ECO:0000256" key="13">
    <source>
        <dbReference type="ARBA" id="ARBA00049396"/>
    </source>
</evidence>
<dbReference type="SUPFAM" id="SSF51735">
    <property type="entry name" value="NAD(P)-binding Rossmann-fold domains"/>
    <property type="match status" value="1"/>
</dbReference>
<organism evidence="17 18">
    <name type="scientific">Xenorhabdus koppenhoeferi</name>
    <dbReference type="NCBI Taxonomy" id="351659"/>
    <lineage>
        <taxon>Bacteria</taxon>
        <taxon>Pseudomonadati</taxon>
        <taxon>Pseudomonadota</taxon>
        <taxon>Gammaproteobacteria</taxon>
        <taxon>Enterobacterales</taxon>
        <taxon>Morganellaceae</taxon>
        <taxon>Xenorhabdus</taxon>
    </lineage>
</organism>
<evidence type="ECO:0000256" key="14">
    <source>
        <dbReference type="HAMAP-Rule" id="MF_00102"/>
    </source>
</evidence>
<dbReference type="GO" id="GO:0050661">
    <property type="term" value="F:NADP binding"/>
    <property type="evidence" value="ECO:0007669"/>
    <property type="project" value="UniProtKB-UniRule"/>
</dbReference>
<feature type="active site" description="Proton donor/acceptor" evidence="14">
    <location>
        <position position="159"/>
    </location>
</feature>